<evidence type="ECO:0000313" key="1">
    <source>
        <dbReference type="EMBL" id="JAD41851.1"/>
    </source>
</evidence>
<protein>
    <submittedName>
        <fullName evidence="1">Uncharacterized protein</fullName>
    </submittedName>
</protein>
<proteinExistence type="predicted"/>
<dbReference type="AlphaFoldDB" id="A0A0A8ZSS9"/>
<organism evidence="1">
    <name type="scientific">Arundo donax</name>
    <name type="common">Giant reed</name>
    <name type="synonym">Donax arundinaceus</name>
    <dbReference type="NCBI Taxonomy" id="35708"/>
    <lineage>
        <taxon>Eukaryota</taxon>
        <taxon>Viridiplantae</taxon>
        <taxon>Streptophyta</taxon>
        <taxon>Embryophyta</taxon>
        <taxon>Tracheophyta</taxon>
        <taxon>Spermatophyta</taxon>
        <taxon>Magnoliopsida</taxon>
        <taxon>Liliopsida</taxon>
        <taxon>Poales</taxon>
        <taxon>Poaceae</taxon>
        <taxon>PACMAD clade</taxon>
        <taxon>Arundinoideae</taxon>
        <taxon>Arundineae</taxon>
        <taxon>Arundo</taxon>
    </lineage>
</organism>
<dbReference type="EMBL" id="GBRH01256044">
    <property type="protein sequence ID" value="JAD41851.1"/>
    <property type="molecule type" value="Transcribed_RNA"/>
</dbReference>
<reference evidence="1" key="2">
    <citation type="journal article" date="2015" name="Data Brief">
        <title>Shoot transcriptome of the giant reed, Arundo donax.</title>
        <authorList>
            <person name="Barrero R.A."/>
            <person name="Guerrero F.D."/>
            <person name="Moolhuijzen P."/>
            <person name="Goolsby J.A."/>
            <person name="Tidwell J."/>
            <person name="Bellgard S.E."/>
            <person name="Bellgard M.I."/>
        </authorList>
    </citation>
    <scope>NUCLEOTIDE SEQUENCE</scope>
    <source>
        <tissue evidence="1">Shoot tissue taken approximately 20 cm above the soil surface</tissue>
    </source>
</reference>
<name>A0A0A8ZSS9_ARUDO</name>
<accession>A0A0A8ZSS9</accession>
<reference evidence="1" key="1">
    <citation type="submission" date="2014-09" db="EMBL/GenBank/DDBJ databases">
        <authorList>
            <person name="Magalhaes I.L.F."/>
            <person name="Oliveira U."/>
            <person name="Santos F.R."/>
            <person name="Vidigal T.H.D.A."/>
            <person name="Brescovit A.D."/>
            <person name="Santos A.J."/>
        </authorList>
    </citation>
    <scope>NUCLEOTIDE SEQUENCE</scope>
    <source>
        <tissue evidence="1">Shoot tissue taken approximately 20 cm above the soil surface</tissue>
    </source>
</reference>
<sequence length="28" mass="3229">MLVNNVWTAPYTRQTSTYKHHLGNILGL</sequence>